<dbReference type="EMBL" id="CACVAT010000350">
    <property type="protein sequence ID" value="CAA6820875.1"/>
    <property type="molecule type" value="Genomic_DNA"/>
</dbReference>
<name>A0A6S6TNR5_9GAMM</name>
<dbReference type="InterPro" id="IPR007523">
    <property type="entry name" value="NDUFAF3/AAMDC"/>
</dbReference>
<accession>A0A6S6TNR5</accession>
<dbReference type="InterPro" id="IPR036748">
    <property type="entry name" value="MTH938-like_sf"/>
</dbReference>
<evidence type="ECO:0008006" key="2">
    <source>
        <dbReference type="Google" id="ProtNLM"/>
    </source>
</evidence>
<sequence length="123" mass="14128">MKFSEEPTGKYFHLQSYGDGWIQVNQRRIERGFIISADTLSENWEPQLYADLKPEHLTEVFALHTELILIGTGKNQQLPAKDIHKTLIQNQIGFEFMTTDAACRTYNVLLSESRNVAAILFPE</sequence>
<dbReference type="PANTHER" id="PTHR21192:SF2">
    <property type="entry name" value="NADH DEHYDROGENASE [UBIQUINONE] 1 ALPHA SUBCOMPLEX ASSEMBLY FACTOR 3"/>
    <property type="match status" value="1"/>
</dbReference>
<reference evidence="1" key="1">
    <citation type="submission" date="2020-01" db="EMBL/GenBank/DDBJ databases">
        <authorList>
            <person name="Meier V. D."/>
            <person name="Meier V D."/>
        </authorList>
    </citation>
    <scope>NUCLEOTIDE SEQUENCE</scope>
    <source>
        <strain evidence="1">HLG_WM_MAG_09</strain>
    </source>
</reference>
<dbReference type="CDD" id="cd05560">
    <property type="entry name" value="Xcc1710_like"/>
    <property type="match status" value="1"/>
</dbReference>
<dbReference type="PANTHER" id="PTHR21192">
    <property type="entry name" value="NUCLEAR PROTEIN E3-3"/>
    <property type="match status" value="1"/>
</dbReference>
<dbReference type="Pfam" id="PF04430">
    <property type="entry name" value="DUF498"/>
    <property type="match status" value="1"/>
</dbReference>
<gene>
    <name evidence="1" type="ORF">HELGO_WM15686</name>
</gene>
<dbReference type="Gene3D" id="3.40.1230.10">
    <property type="entry name" value="MTH938-like"/>
    <property type="match status" value="1"/>
</dbReference>
<protein>
    <recommendedName>
        <fullName evidence="2">Mth938-like domain-containing protein</fullName>
    </recommendedName>
</protein>
<dbReference type="AlphaFoldDB" id="A0A6S6TNR5"/>
<evidence type="ECO:0000313" key="1">
    <source>
        <dbReference type="EMBL" id="CAA6820875.1"/>
    </source>
</evidence>
<dbReference type="SUPFAM" id="SSF64076">
    <property type="entry name" value="MTH938-like"/>
    <property type="match status" value="1"/>
</dbReference>
<proteinExistence type="predicted"/>
<organism evidence="1">
    <name type="scientific">uncultured Thiotrichaceae bacterium</name>
    <dbReference type="NCBI Taxonomy" id="298394"/>
    <lineage>
        <taxon>Bacteria</taxon>
        <taxon>Pseudomonadati</taxon>
        <taxon>Pseudomonadota</taxon>
        <taxon>Gammaproteobacteria</taxon>
        <taxon>Thiotrichales</taxon>
        <taxon>Thiotrichaceae</taxon>
        <taxon>environmental samples</taxon>
    </lineage>
</organism>